<dbReference type="GO" id="GO:0030288">
    <property type="term" value="C:outer membrane-bounded periplasmic space"/>
    <property type="evidence" value="ECO:0007669"/>
    <property type="project" value="TreeGrafter"/>
</dbReference>
<dbReference type="SUPFAM" id="SSF52096">
    <property type="entry name" value="ClpP/crotonase"/>
    <property type="match status" value="1"/>
</dbReference>
<evidence type="ECO:0000313" key="8">
    <source>
        <dbReference type="Proteomes" id="UP000182826"/>
    </source>
</evidence>
<dbReference type="SMART" id="SM00228">
    <property type="entry name" value="PDZ"/>
    <property type="match status" value="1"/>
</dbReference>
<dbReference type="InterPro" id="IPR029045">
    <property type="entry name" value="ClpP/crotonase-like_dom_sf"/>
</dbReference>
<dbReference type="Gene3D" id="3.90.226.10">
    <property type="entry name" value="2-enoyl-CoA Hydratase, Chain A, domain 1"/>
    <property type="match status" value="1"/>
</dbReference>
<evidence type="ECO:0000256" key="1">
    <source>
        <dbReference type="ARBA" id="ARBA00009179"/>
    </source>
</evidence>
<dbReference type="PANTHER" id="PTHR32060:SF30">
    <property type="entry name" value="CARBOXY-TERMINAL PROCESSING PROTEASE CTPA"/>
    <property type="match status" value="1"/>
</dbReference>
<dbReference type="Gene3D" id="3.30.750.44">
    <property type="match status" value="1"/>
</dbReference>
<dbReference type="GO" id="GO:0006508">
    <property type="term" value="P:proteolysis"/>
    <property type="evidence" value="ECO:0007669"/>
    <property type="project" value="UniProtKB-KW"/>
</dbReference>
<dbReference type="InterPro" id="IPR001478">
    <property type="entry name" value="PDZ"/>
</dbReference>
<dbReference type="Pfam" id="PF03572">
    <property type="entry name" value="Peptidase_S41"/>
    <property type="match status" value="1"/>
</dbReference>
<keyword evidence="8" id="KW-1185">Reference proteome</keyword>
<dbReference type="InterPro" id="IPR005151">
    <property type="entry name" value="Tail-specific_protease"/>
</dbReference>
<dbReference type="PANTHER" id="PTHR32060">
    <property type="entry name" value="TAIL-SPECIFIC PROTEASE"/>
    <property type="match status" value="1"/>
</dbReference>
<reference evidence="7 8" key="1">
    <citation type="submission" date="2016-10" db="EMBL/GenBank/DDBJ databases">
        <title>Draft Genome Sequence of Rhizobacteria Flavobacterium johnsoniae CI04.</title>
        <authorList>
            <person name="Bravo J.I."/>
            <person name="Lozano G.L."/>
            <person name="Handelsman J."/>
        </authorList>
    </citation>
    <scope>NUCLEOTIDE SEQUENCE [LARGE SCALE GENOMIC DNA]</scope>
    <source>
        <strain evidence="7 8">CI04</strain>
    </source>
</reference>
<dbReference type="InterPro" id="IPR036034">
    <property type="entry name" value="PDZ_sf"/>
</dbReference>
<protein>
    <submittedName>
        <fullName evidence="7">Peptidase S41</fullName>
    </submittedName>
</protein>
<accession>A0A1J7BV11</accession>
<evidence type="ECO:0000256" key="4">
    <source>
        <dbReference type="ARBA" id="ARBA00022825"/>
    </source>
</evidence>
<dbReference type="SMART" id="SM00245">
    <property type="entry name" value="TSPc"/>
    <property type="match status" value="1"/>
</dbReference>
<dbReference type="GO" id="GO:0004175">
    <property type="term" value="F:endopeptidase activity"/>
    <property type="evidence" value="ECO:0007669"/>
    <property type="project" value="TreeGrafter"/>
</dbReference>
<evidence type="ECO:0000256" key="5">
    <source>
        <dbReference type="RuleBase" id="RU004404"/>
    </source>
</evidence>
<sequence>MYPYFKKKFIIPAVAAGFLFVGTSFKEDFFEIAKQIEIFTTLFKAVNTNYVDETNPGDLMDKAIKSMLGSLDPYTVYFNEQDVVNFKINNTGEYTGIGAMIARKKDRLIVREPYKNYPADKAGLKAGDEIIQIGDVLIADFKDDASQLLKGTKNTKIAIKYLRQGKTFTTELVLDEVDIKSVPFYGKIDEKTGYIVLAHFSRKASAEVKEALEKLKADGATQIVLDLRGNPGGLLNEAIDICNLFVPKNEVIVTTKSRIEKHNNTYKTTKEPIDTQIPLAILVNGRSASASEIVSGALQDLDRAVILGSRSFGKGLVQRSVDLTYGTQLKVTISRYYTPSGRCIQALDYAHKDKNGVAQKTDSKNFNAFKTRKGRTVYDGGGVLPDIELEDAKMSPITTALLKNDGIFDYATTYYYKNPNLGDKIPVVTDADYVSFKQYLKANKISFDTETEVALKNTLAAAKNEKIDETIAPEYQQLLAALEKSETTLLDKNQKEIRGLIQEELIKRYQYQEGLYQFYIKNNSEIKRAVSVLNNQTEYKTILKM</sequence>
<dbReference type="OrthoDB" id="9812068at2"/>
<evidence type="ECO:0000256" key="2">
    <source>
        <dbReference type="ARBA" id="ARBA00022670"/>
    </source>
</evidence>
<dbReference type="SUPFAM" id="SSF50156">
    <property type="entry name" value="PDZ domain-like"/>
    <property type="match status" value="1"/>
</dbReference>
<dbReference type="CDD" id="cd07560">
    <property type="entry name" value="Peptidase_S41_CPP"/>
    <property type="match status" value="1"/>
</dbReference>
<dbReference type="Pfam" id="PF13180">
    <property type="entry name" value="PDZ_2"/>
    <property type="match status" value="1"/>
</dbReference>
<evidence type="ECO:0000259" key="6">
    <source>
        <dbReference type="PROSITE" id="PS50106"/>
    </source>
</evidence>
<keyword evidence="2 5" id="KW-0645">Protease</keyword>
<name>A0A1J7BV11_FLAJO</name>
<dbReference type="GO" id="GO:0007165">
    <property type="term" value="P:signal transduction"/>
    <property type="evidence" value="ECO:0007669"/>
    <property type="project" value="TreeGrafter"/>
</dbReference>
<dbReference type="EMBL" id="MLFK01000005">
    <property type="protein sequence ID" value="OIV42413.1"/>
    <property type="molecule type" value="Genomic_DNA"/>
</dbReference>
<dbReference type="InterPro" id="IPR004447">
    <property type="entry name" value="Peptidase_S41A"/>
</dbReference>
<dbReference type="Gene3D" id="2.30.42.10">
    <property type="match status" value="1"/>
</dbReference>
<gene>
    <name evidence="7" type="ORF">BKM63_05905</name>
</gene>
<organism evidence="7 8">
    <name type="scientific">Flavobacterium johnsoniae</name>
    <name type="common">Cytophaga johnsonae</name>
    <dbReference type="NCBI Taxonomy" id="986"/>
    <lineage>
        <taxon>Bacteria</taxon>
        <taxon>Pseudomonadati</taxon>
        <taxon>Bacteroidota</taxon>
        <taxon>Flavobacteriia</taxon>
        <taxon>Flavobacteriales</taxon>
        <taxon>Flavobacteriaceae</taxon>
        <taxon>Flavobacterium</taxon>
    </lineage>
</organism>
<keyword evidence="4 5" id="KW-0720">Serine protease</keyword>
<dbReference type="AlphaFoldDB" id="A0A1J7BV11"/>
<dbReference type="RefSeq" id="WP_071635714.1">
    <property type="nucleotide sequence ID" value="NZ_MLFK01000005.1"/>
</dbReference>
<dbReference type="GO" id="GO:0008236">
    <property type="term" value="F:serine-type peptidase activity"/>
    <property type="evidence" value="ECO:0007669"/>
    <property type="project" value="UniProtKB-KW"/>
</dbReference>
<comment type="caution">
    <text evidence="7">The sequence shown here is derived from an EMBL/GenBank/DDBJ whole genome shotgun (WGS) entry which is preliminary data.</text>
</comment>
<proteinExistence type="inferred from homology"/>
<dbReference type="Proteomes" id="UP000182826">
    <property type="component" value="Unassembled WGS sequence"/>
</dbReference>
<dbReference type="PROSITE" id="PS50106">
    <property type="entry name" value="PDZ"/>
    <property type="match status" value="1"/>
</dbReference>
<evidence type="ECO:0000313" key="7">
    <source>
        <dbReference type="EMBL" id="OIV42413.1"/>
    </source>
</evidence>
<evidence type="ECO:0000256" key="3">
    <source>
        <dbReference type="ARBA" id="ARBA00022801"/>
    </source>
</evidence>
<feature type="domain" description="PDZ" evidence="6">
    <location>
        <begin position="83"/>
        <end position="152"/>
    </location>
</feature>
<dbReference type="CDD" id="cd06782">
    <property type="entry name" value="cpPDZ_CPP-like"/>
    <property type="match status" value="1"/>
</dbReference>
<comment type="similarity">
    <text evidence="1 5">Belongs to the peptidase S41A family.</text>
</comment>
<keyword evidence="3 5" id="KW-0378">Hydrolase</keyword>
<dbReference type="NCBIfam" id="TIGR00225">
    <property type="entry name" value="prc"/>
    <property type="match status" value="1"/>
</dbReference>